<evidence type="ECO:0000256" key="3">
    <source>
        <dbReference type="SAM" id="MobiDB-lite"/>
    </source>
</evidence>
<dbReference type="SUPFAM" id="SSF54928">
    <property type="entry name" value="RNA-binding domain, RBD"/>
    <property type="match status" value="4"/>
</dbReference>
<organism evidence="5 6">
    <name type="scientific">Papaver atlanticum</name>
    <dbReference type="NCBI Taxonomy" id="357466"/>
    <lineage>
        <taxon>Eukaryota</taxon>
        <taxon>Viridiplantae</taxon>
        <taxon>Streptophyta</taxon>
        <taxon>Embryophyta</taxon>
        <taxon>Tracheophyta</taxon>
        <taxon>Spermatophyta</taxon>
        <taxon>Magnoliopsida</taxon>
        <taxon>Ranunculales</taxon>
        <taxon>Papaveraceae</taxon>
        <taxon>Papaveroideae</taxon>
        <taxon>Papaver</taxon>
    </lineage>
</organism>
<protein>
    <recommendedName>
        <fullName evidence="4">RRM domain-containing protein</fullName>
    </recommendedName>
</protein>
<dbReference type="SMART" id="SM00360">
    <property type="entry name" value="RRM"/>
    <property type="match status" value="4"/>
</dbReference>
<keyword evidence="1 2" id="KW-0694">RNA-binding</keyword>
<feature type="domain" description="RRM" evidence="4">
    <location>
        <begin position="72"/>
        <end position="148"/>
    </location>
</feature>
<proteinExistence type="predicted"/>
<feature type="domain" description="RRM" evidence="4">
    <location>
        <begin position="237"/>
        <end position="313"/>
    </location>
</feature>
<evidence type="ECO:0000313" key="5">
    <source>
        <dbReference type="EMBL" id="KAI3960907.1"/>
    </source>
</evidence>
<dbReference type="Pfam" id="PF00076">
    <property type="entry name" value="RRM_1"/>
    <property type="match status" value="4"/>
</dbReference>
<feature type="compositionally biased region" description="Basic and acidic residues" evidence="3">
    <location>
        <begin position="26"/>
        <end position="49"/>
    </location>
</feature>
<sequence>MGNTSKISDVLTASPVVKSGNKSGGNKRDAEEEIETKLNLKKEKFQAENRDEEDDERRNSFTPPMKTTGASKTLIANNLPFSIDKSHVIDFFKQAGDIVDVRLSYFENGNSMHRGHIEFATEQAANKAVKFGNQFFLGRRVTLRLQLEGTGASQTLLAKNLQSYTDKSDVIKFFKEAGEIVDVRFSYDKDGKFNRSALIEFSTEEAAKKAVKLSGLDLLGCQVELRRQAEGTPGASKTICVKNLPFSIDRFDVINLFKVDGHIADVRFLYDEDGTFRRIVYVEFETEEAAKEALKLDGNNLSGRLLQLGIVRETLYIKGLDTSSGIDEIKSSLRKHFKTCGFIVYMEIETDDTGAPRGTALTEFPSLQAFHRALALNGQKLGDSTLRIEDYVPLFLTKRGTGARNRVGKGCLGYYSDTGYEHVIRSHRGYGGAGLGRHYKPTAGNKIKFVDVELKGIKQGVSA</sequence>
<comment type="caution">
    <text evidence="5">The sequence shown here is derived from an EMBL/GenBank/DDBJ whole genome shotgun (WGS) entry which is preliminary data.</text>
</comment>
<evidence type="ECO:0000256" key="1">
    <source>
        <dbReference type="ARBA" id="ARBA00022884"/>
    </source>
</evidence>
<dbReference type="EMBL" id="JAJJMB010000835">
    <property type="protein sequence ID" value="KAI3960907.1"/>
    <property type="molecule type" value="Genomic_DNA"/>
</dbReference>
<keyword evidence="6" id="KW-1185">Reference proteome</keyword>
<dbReference type="Proteomes" id="UP001202328">
    <property type="component" value="Unassembled WGS sequence"/>
</dbReference>
<dbReference type="InterPro" id="IPR000504">
    <property type="entry name" value="RRM_dom"/>
</dbReference>
<evidence type="ECO:0000259" key="4">
    <source>
        <dbReference type="PROSITE" id="PS50102"/>
    </source>
</evidence>
<gene>
    <name evidence="5" type="ORF">MKW98_019108</name>
</gene>
<accession>A0AAD4TKR8</accession>
<dbReference type="GO" id="GO:0003723">
    <property type="term" value="F:RNA binding"/>
    <property type="evidence" value="ECO:0007669"/>
    <property type="project" value="UniProtKB-UniRule"/>
</dbReference>
<dbReference type="GO" id="GO:0005730">
    <property type="term" value="C:nucleolus"/>
    <property type="evidence" value="ECO:0007669"/>
    <property type="project" value="TreeGrafter"/>
</dbReference>
<dbReference type="InterPro" id="IPR035979">
    <property type="entry name" value="RBD_domain_sf"/>
</dbReference>
<reference evidence="5" key="1">
    <citation type="submission" date="2022-04" db="EMBL/GenBank/DDBJ databases">
        <title>A functionally conserved STORR gene fusion in Papaver species that diverged 16.8 million years ago.</title>
        <authorList>
            <person name="Catania T."/>
        </authorList>
    </citation>
    <scope>NUCLEOTIDE SEQUENCE</scope>
    <source>
        <strain evidence="5">S-188037</strain>
    </source>
</reference>
<dbReference type="AlphaFoldDB" id="A0AAD4TKR8"/>
<evidence type="ECO:0000256" key="2">
    <source>
        <dbReference type="PROSITE-ProRule" id="PRU00176"/>
    </source>
</evidence>
<dbReference type="Gene3D" id="3.30.70.330">
    <property type="match status" value="4"/>
</dbReference>
<dbReference type="PANTHER" id="PTHR23236:SF11">
    <property type="entry name" value="EUKARYOTIC TRANSLATION INITIATION FACTOR 4H"/>
    <property type="match status" value="1"/>
</dbReference>
<feature type="domain" description="RRM" evidence="4">
    <location>
        <begin position="154"/>
        <end position="230"/>
    </location>
</feature>
<feature type="domain" description="RRM" evidence="4">
    <location>
        <begin position="313"/>
        <end position="393"/>
    </location>
</feature>
<evidence type="ECO:0000313" key="6">
    <source>
        <dbReference type="Proteomes" id="UP001202328"/>
    </source>
</evidence>
<name>A0AAD4TKR8_9MAGN</name>
<dbReference type="InterPro" id="IPR012677">
    <property type="entry name" value="Nucleotide-bd_a/b_plait_sf"/>
</dbReference>
<dbReference type="PROSITE" id="PS50102">
    <property type="entry name" value="RRM"/>
    <property type="match status" value="4"/>
</dbReference>
<dbReference type="PANTHER" id="PTHR23236">
    <property type="entry name" value="EUKARYOTIC TRANSLATION INITIATION FACTOR 4B/4H"/>
    <property type="match status" value="1"/>
</dbReference>
<feature type="region of interest" description="Disordered" evidence="3">
    <location>
        <begin position="1"/>
        <end position="69"/>
    </location>
</feature>